<keyword evidence="6" id="KW-0902">Two-component regulatory system</keyword>
<feature type="signal peptide" evidence="8">
    <location>
        <begin position="1"/>
        <end position="25"/>
    </location>
</feature>
<dbReference type="PANTHER" id="PTHR43711:SF26">
    <property type="entry name" value="SENSOR HISTIDINE KINASE RCSC"/>
    <property type="match status" value="1"/>
</dbReference>
<dbReference type="Pfam" id="PF00512">
    <property type="entry name" value="HisKA"/>
    <property type="match status" value="1"/>
</dbReference>
<evidence type="ECO:0000256" key="3">
    <source>
        <dbReference type="ARBA" id="ARBA00022553"/>
    </source>
</evidence>
<proteinExistence type="predicted"/>
<evidence type="ECO:0000259" key="9">
    <source>
        <dbReference type="PROSITE" id="PS50109"/>
    </source>
</evidence>
<reference evidence="10 13" key="1">
    <citation type="submission" date="2016-10" db="EMBL/GenBank/DDBJ databases">
        <authorList>
            <person name="de Groot N.N."/>
        </authorList>
    </citation>
    <scope>NUCLEOTIDE SEQUENCE [LARGE SCALE GENOMIC DNA]</scope>
    <source>
        <strain evidence="13">BP1-145</strain>
        <strain evidence="10">BP1-148</strain>
    </source>
</reference>
<feature type="transmembrane region" description="Helical" evidence="7">
    <location>
        <begin position="51"/>
        <end position="72"/>
    </location>
</feature>
<sequence>MRFYKVSAYVFLSLTLLFISMPVWADAVQVDSLGILNELRSQNELLQQRSRFTTGGLAMILTITAMLVFLVINNRWNHRLSIKNRQLERERNVVVAQNKQLAVERDRAEQALSVKTSFVQSMTHEIRTPLNAISGFSQVLATPDIDIPQEQRLELSTRIQENTRQLTTILDDLILISDLESNCSTPPLEDCPATAIVGFAADAFRPLVPATLTFNIDNKVDEDLIVRTNPHMINTILQKLLSNAVKFTSQGGITLCLNSSDDHLCISVVDTGPGIPADKRDFVFERFSKLDSFVPGTGLGLSIARMIAERIHGTLTLDTSYVRGAKFDLIIPIHFDV</sequence>
<feature type="chain" id="PRO_5041053997" description="histidine kinase" evidence="8">
    <location>
        <begin position="26"/>
        <end position="337"/>
    </location>
</feature>
<accession>A0A1G7YC68</accession>
<dbReference type="Pfam" id="PF02518">
    <property type="entry name" value="HATPase_c"/>
    <property type="match status" value="1"/>
</dbReference>
<dbReference type="SUPFAM" id="SSF55874">
    <property type="entry name" value="ATPase domain of HSP90 chaperone/DNA topoisomerase II/histidine kinase"/>
    <property type="match status" value="1"/>
</dbReference>
<reference evidence="11 12" key="2">
    <citation type="submission" date="2016-10" db="EMBL/GenBank/DDBJ databases">
        <authorList>
            <person name="Varghese N."/>
            <person name="Submissions S."/>
        </authorList>
    </citation>
    <scope>NUCLEOTIDE SEQUENCE</scope>
    <source>
        <strain evidence="11">BP1-145</strain>
        <strain evidence="12">BP1-148</strain>
    </source>
</reference>
<organism evidence="11 13">
    <name type="scientific">Prevotella communis</name>
    <dbReference type="NCBI Taxonomy" id="2913614"/>
    <lineage>
        <taxon>Bacteria</taxon>
        <taxon>Pseudomonadati</taxon>
        <taxon>Bacteroidota</taxon>
        <taxon>Bacteroidia</taxon>
        <taxon>Bacteroidales</taxon>
        <taxon>Prevotellaceae</taxon>
        <taxon>Prevotella</taxon>
    </lineage>
</organism>
<dbReference type="AlphaFoldDB" id="A0A1H0L1V0"/>
<dbReference type="Gene3D" id="3.30.565.10">
    <property type="entry name" value="Histidine kinase-like ATPase, C-terminal domain"/>
    <property type="match status" value="1"/>
</dbReference>
<protein>
    <recommendedName>
        <fullName evidence="2">histidine kinase</fullName>
        <ecNumber evidence="2">2.7.13.3</ecNumber>
    </recommendedName>
</protein>
<dbReference type="Gene3D" id="1.10.287.130">
    <property type="match status" value="1"/>
</dbReference>
<comment type="catalytic activity">
    <reaction evidence="1">
        <text>ATP + protein L-histidine = ADP + protein N-phospho-L-histidine.</text>
        <dbReference type="EC" id="2.7.13.3"/>
    </reaction>
</comment>
<dbReference type="GO" id="GO:0000155">
    <property type="term" value="F:phosphorelay sensor kinase activity"/>
    <property type="evidence" value="ECO:0007669"/>
    <property type="project" value="InterPro"/>
</dbReference>
<dbReference type="PROSITE" id="PS50109">
    <property type="entry name" value="HIS_KIN"/>
    <property type="match status" value="1"/>
</dbReference>
<keyword evidence="12" id="KW-1185">Reference proteome</keyword>
<evidence type="ECO:0000256" key="4">
    <source>
        <dbReference type="ARBA" id="ARBA00022679"/>
    </source>
</evidence>
<dbReference type="EMBL" id="FNCQ01000013">
    <property type="protein sequence ID" value="SDG93937.1"/>
    <property type="molecule type" value="Genomic_DNA"/>
</dbReference>
<dbReference type="RefSeq" id="WP_091818453.1">
    <property type="nucleotide sequence ID" value="NZ_CP091790.1"/>
</dbReference>
<dbReference type="InterPro" id="IPR050736">
    <property type="entry name" value="Sensor_HK_Regulatory"/>
</dbReference>
<keyword evidence="7" id="KW-1133">Transmembrane helix</keyword>
<gene>
    <name evidence="11" type="ORF">SAMN04487900_1412</name>
    <name evidence="10" type="ORF">SAMN04487901_11332</name>
</gene>
<dbReference type="InterPro" id="IPR003661">
    <property type="entry name" value="HisK_dim/P_dom"/>
</dbReference>
<evidence type="ECO:0000256" key="8">
    <source>
        <dbReference type="SAM" id="SignalP"/>
    </source>
</evidence>
<keyword evidence="7" id="KW-0472">Membrane</keyword>
<evidence type="ECO:0000313" key="10">
    <source>
        <dbReference type="EMBL" id="SDG93937.1"/>
    </source>
</evidence>
<dbReference type="InterPro" id="IPR036890">
    <property type="entry name" value="HATPase_C_sf"/>
</dbReference>
<dbReference type="CDD" id="cd00075">
    <property type="entry name" value="HATPase"/>
    <property type="match status" value="1"/>
</dbReference>
<dbReference type="SMART" id="SM00387">
    <property type="entry name" value="HATPase_c"/>
    <property type="match status" value="1"/>
</dbReference>
<evidence type="ECO:0000256" key="1">
    <source>
        <dbReference type="ARBA" id="ARBA00000085"/>
    </source>
</evidence>
<feature type="domain" description="Histidine kinase" evidence="9">
    <location>
        <begin position="121"/>
        <end position="335"/>
    </location>
</feature>
<dbReference type="Proteomes" id="UP000198779">
    <property type="component" value="Unassembled WGS sequence"/>
</dbReference>
<evidence type="ECO:0000256" key="7">
    <source>
        <dbReference type="SAM" id="Phobius"/>
    </source>
</evidence>
<dbReference type="InterPro" id="IPR036097">
    <property type="entry name" value="HisK_dim/P_sf"/>
</dbReference>
<evidence type="ECO:0000256" key="6">
    <source>
        <dbReference type="ARBA" id="ARBA00023012"/>
    </source>
</evidence>
<keyword evidence="7" id="KW-0812">Transmembrane</keyword>
<dbReference type="SUPFAM" id="SSF47384">
    <property type="entry name" value="Homodimeric domain of signal transducing histidine kinase"/>
    <property type="match status" value="1"/>
</dbReference>
<dbReference type="PANTHER" id="PTHR43711">
    <property type="entry name" value="TWO-COMPONENT HISTIDINE KINASE"/>
    <property type="match status" value="1"/>
</dbReference>
<evidence type="ECO:0000313" key="11">
    <source>
        <dbReference type="EMBL" id="SDO61951.1"/>
    </source>
</evidence>
<dbReference type="Proteomes" id="UP000199134">
    <property type="component" value="Unassembled WGS sequence"/>
</dbReference>
<dbReference type="InterPro" id="IPR005467">
    <property type="entry name" value="His_kinase_dom"/>
</dbReference>
<name>A0A1H0L1V0_9BACT</name>
<dbReference type="EMBL" id="FNIW01000041">
    <property type="protein sequence ID" value="SDO61951.1"/>
    <property type="molecule type" value="Genomic_DNA"/>
</dbReference>
<dbReference type="PRINTS" id="PR00344">
    <property type="entry name" value="BCTRLSENSOR"/>
</dbReference>
<dbReference type="InterPro" id="IPR004358">
    <property type="entry name" value="Sig_transdc_His_kin-like_C"/>
</dbReference>
<evidence type="ECO:0000256" key="2">
    <source>
        <dbReference type="ARBA" id="ARBA00012438"/>
    </source>
</evidence>
<evidence type="ECO:0000313" key="12">
    <source>
        <dbReference type="Proteomes" id="UP000198779"/>
    </source>
</evidence>
<evidence type="ECO:0000313" key="13">
    <source>
        <dbReference type="Proteomes" id="UP000199134"/>
    </source>
</evidence>
<keyword evidence="4" id="KW-0808">Transferase</keyword>
<dbReference type="CDD" id="cd00082">
    <property type="entry name" value="HisKA"/>
    <property type="match status" value="1"/>
</dbReference>
<keyword evidence="8" id="KW-0732">Signal</keyword>
<keyword evidence="5 11" id="KW-0418">Kinase</keyword>
<dbReference type="STRING" id="645274.SAMN04487901_11332"/>
<accession>A0A1H0L1V0</accession>
<dbReference type="SMART" id="SM00388">
    <property type="entry name" value="HisKA"/>
    <property type="match status" value="1"/>
</dbReference>
<dbReference type="InterPro" id="IPR003594">
    <property type="entry name" value="HATPase_dom"/>
</dbReference>
<dbReference type="OrthoDB" id="1491460at2"/>
<dbReference type="EC" id="2.7.13.3" evidence="2"/>
<evidence type="ECO:0000256" key="5">
    <source>
        <dbReference type="ARBA" id="ARBA00022777"/>
    </source>
</evidence>
<keyword evidence="3" id="KW-0597">Phosphoprotein</keyword>